<name>A0A2R8A9T9_9RHOB</name>
<proteinExistence type="predicted"/>
<accession>A0A2R8A9T9</accession>
<organism evidence="3 4">
    <name type="scientific">Pontivivens insulae</name>
    <dbReference type="NCBI Taxonomy" id="1639689"/>
    <lineage>
        <taxon>Bacteria</taxon>
        <taxon>Pseudomonadati</taxon>
        <taxon>Pseudomonadota</taxon>
        <taxon>Alphaproteobacteria</taxon>
        <taxon>Rhodobacterales</taxon>
        <taxon>Paracoccaceae</taxon>
        <taxon>Pontivivens</taxon>
    </lineage>
</organism>
<dbReference type="RefSeq" id="WP_108781644.1">
    <property type="nucleotide sequence ID" value="NZ_OMKW01000002.1"/>
</dbReference>
<dbReference type="Proteomes" id="UP000244932">
    <property type="component" value="Unassembled WGS sequence"/>
</dbReference>
<evidence type="ECO:0000313" key="3">
    <source>
        <dbReference type="EMBL" id="SPF28895.1"/>
    </source>
</evidence>
<keyword evidence="2" id="KW-1133">Transmembrane helix</keyword>
<evidence type="ECO:0000256" key="1">
    <source>
        <dbReference type="SAM" id="MobiDB-lite"/>
    </source>
</evidence>
<feature type="region of interest" description="Disordered" evidence="1">
    <location>
        <begin position="1"/>
        <end position="22"/>
    </location>
</feature>
<dbReference type="EMBL" id="OMKW01000002">
    <property type="protein sequence ID" value="SPF28895.1"/>
    <property type="molecule type" value="Genomic_DNA"/>
</dbReference>
<keyword evidence="2" id="KW-0472">Membrane</keyword>
<protein>
    <submittedName>
        <fullName evidence="3">Uncharacterized protein</fullName>
    </submittedName>
</protein>
<feature type="compositionally biased region" description="Basic and acidic residues" evidence="1">
    <location>
        <begin position="7"/>
        <end position="22"/>
    </location>
</feature>
<keyword evidence="4" id="KW-1185">Reference proteome</keyword>
<evidence type="ECO:0000256" key="2">
    <source>
        <dbReference type="SAM" id="Phobius"/>
    </source>
</evidence>
<evidence type="ECO:0000313" key="4">
    <source>
        <dbReference type="Proteomes" id="UP000244932"/>
    </source>
</evidence>
<gene>
    <name evidence="3" type="ORF">POI8812_01198</name>
</gene>
<keyword evidence="2" id="KW-0812">Transmembrane</keyword>
<reference evidence="3 4" key="1">
    <citation type="submission" date="2018-03" db="EMBL/GenBank/DDBJ databases">
        <authorList>
            <person name="Keele B.F."/>
        </authorList>
    </citation>
    <scope>NUCLEOTIDE SEQUENCE [LARGE SCALE GENOMIC DNA]</scope>
    <source>
        <strain evidence="3 4">CeCT 8812</strain>
    </source>
</reference>
<dbReference type="AlphaFoldDB" id="A0A2R8A9T9"/>
<sequence>MSAFEDYGTKEAGRNAKADATPDKSGRMLAIFAAGVACLIGIAVIIGVSTGVEPDPNDVGVVTTD</sequence>
<feature type="transmembrane region" description="Helical" evidence="2">
    <location>
        <begin position="29"/>
        <end position="48"/>
    </location>
</feature>